<organism evidence="1 2">
    <name type="scientific">Rhabditophanes sp. KR3021</name>
    <dbReference type="NCBI Taxonomy" id="114890"/>
    <lineage>
        <taxon>Eukaryota</taxon>
        <taxon>Metazoa</taxon>
        <taxon>Ecdysozoa</taxon>
        <taxon>Nematoda</taxon>
        <taxon>Chromadorea</taxon>
        <taxon>Rhabditida</taxon>
        <taxon>Tylenchina</taxon>
        <taxon>Panagrolaimomorpha</taxon>
        <taxon>Strongyloidoidea</taxon>
        <taxon>Alloionematidae</taxon>
        <taxon>Rhabditophanes</taxon>
    </lineage>
</organism>
<evidence type="ECO:0000313" key="2">
    <source>
        <dbReference type="WBParaSite" id="RSKR_0000381900.1"/>
    </source>
</evidence>
<dbReference type="Proteomes" id="UP000095286">
    <property type="component" value="Unplaced"/>
</dbReference>
<name>A0AC35TSX4_9BILA</name>
<protein>
    <submittedName>
        <fullName evidence="2">RPA_interact_C domain-containing protein</fullName>
    </submittedName>
</protein>
<dbReference type="WBParaSite" id="RSKR_0000381900.1">
    <property type="protein sequence ID" value="RSKR_0000381900.1"/>
    <property type="gene ID" value="RSKR_0000381900"/>
</dbReference>
<evidence type="ECO:0000313" key="1">
    <source>
        <dbReference type="Proteomes" id="UP000095286"/>
    </source>
</evidence>
<proteinExistence type="predicted"/>
<sequence>MNTSKCNRIAQYKNNGASMEGLMKRCASAIRENREKQRSSRINANRARNLSDEHKETEDVFNGILQDYMEHNDIDRNDFRELQEYVRENLNDQIEQMVRDEEAELMHTLEVFASSQEEVQEPTVCCPQCYNSHLILSQESSQLVNLRCNRCSFQHTYYSENGIPSNFYDIVMESFFRATDKHKQTGCTRKANIKSMNEENGTSMLRSFCFRCKYTDTFCIEDNFQYH</sequence>
<reference evidence="2" key="1">
    <citation type="submission" date="2016-11" db="UniProtKB">
        <authorList>
            <consortium name="WormBaseParasite"/>
        </authorList>
    </citation>
    <scope>IDENTIFICATION</scope>
    <source>
        <strain evidence="2">KR3021</strain>
    </source>
</reference>
<accession>A0AC35TSX4</accession>